<evidence type="ECO:0000259" key="3">
    <source>
        <dbReference type="Pfam" id="PF02462"/>
    </source>
</evidence>
<name>A0A852PPI0_HAEHA</name>
<keyword evidence="2" id="KW-0732">Signal</keyword>
<sequence length="261" mass="29947">MNIRIEKSSLLFSSLLFSSLLFSSLLFSSLLFSSAVQAKEDNGKGIYVQADWVHAREKAHNYYPEHNFKIADDYKKIKTHSNHPRFSIGYDFGNWRLALDYSHYDRWSHSKRIVGEQNKTVGTNKINIKAIHFDQGTFQARSSYGISAIYDLDLNSKFKPYAGVRISVGKIRHSVYLDDKAQITVTPQNTNPLVGPATDVHPPYHDSRNIRRIGFGFIGGIGYDITPNITLDVGYRYNDWGHLENVRFKTHEASFGVRYRF</sequence>
<protein>
    <submittedName>
        <fullName evidence="4">Outer membrane beta-barrel protein</fullName>
    </submittedName>
</protein>
<dbReference type="GO" id="GO:0009279">
    <property type="term" value="C:cell outer membrane"/>
    <property type="evidence" value="ECO:0007669"/>
    <property type="project" value="UniProtKB-ARBA"/>
</dbReference>
<dbReference type="AlphaFoldDB" id="A0A852PPI0"/>
<dbReference type="Proteomes" id="UP000590599">
    <property type="component" value="Unassembled WGS sequence"/>
</dbReference>
<comment type="caution">
    <text evidence="4">The sequence shown here is derived from an EMBL/GenBank/DDBJ whole genome shotgun (WGS) entry which is preliminary data.</text>
</comment>
<dbReference type="EMBL" id="JACBKA010000005">
    <property type="protein sequence ID" value="NYA27038.1"/>
    <property type="molecule type" value="Genomic_DNA"/>
</dbReference>
<dbReference type="GO" id="GO:0015288">
    <property type="term" value="F:porin activity"/>
    <property type="evidence" value="ECO:0007669"/>
    <property type="project" value="InterPro"/>
</dbReference>
<organism evidence="4 5">
    <name type="scientific">Haemophilus haemolyticus</name>
    <dbReference type="NCBI Taxonomy" id="726"/>
    <lineage>
        <taxon>Bacteria</taxon>
        <taxon>Pseudomonadati</taxon>
        <taxon>Pseudomonadota</taxon>
        <taxon>Gammaproteobacteria</taxon>
        <taxon>Pasteurellales</taxon>
        <taxon>Pasteurellaceae</taxon>
        <taxon>Haemophilus</taxon>
    </lineage>
</organism>
<dbReference type="Pfam" id="PF02462">
    <property type="entry name" value="Opacity"/>
    <property type="match status" value="1"/>
</dbReference>
<feature type="chain" id="PRO_5032579179" evidence="2">
    <location>
        <begin position="39"/>
        <end position="261"/>
    </location>
</feature>
<feature type="domain" description="Porin opacity type" evidence="3">
    <location>
        <begin position="88"/>
        <end position="261"/>
    </location>
</feature>
<dbReference type="InterPro" id="IPR011250">
    <property type="entry name" value="OMP/PagP_B-barrel"/>
</dbReference>
<evidence type="ECO:0000256" key="2">
    <source>
        <dbReference type="SAM" id="SignalP"/>
    </source>
</evidence>
<evidence type="ECO:0000313" key="5">
    <source>
        <dbReference type="Proteomes" id="UP000590599"/>
    </source>
</evidence>
<dbReference type="Gene3D" id="2.40.160.20">
    <property type="match status" value="1"/>
</dbReference>
<dbReference type="SUPFAM" id="SSF56925">
    <property type="entry name" value="OMPA-like"/>
    <property type="match status" value="1"/>
</dbReference>
<proteinExistence type="inferred from homology"/>
<evidence type="ECO:0000256" key="1">
    <source>
        <dbReference type="ARBA" id="ARBA00009830"/>
    </source>
</evidence>
<evidence type="ECO:0000313" key="4">
    <source>
        <dbReference type="EMBL" id="NYA27038.1"/>
    </source>
</evidence>
<dbReference type="InterPro" id="IPR003394">
    <property type="entry name" value="Porin_opacity"/>
</dbReference>
<dbReference type="RefSeq" id="WP_179227430.1">
    <property type="nucleotide sequence ID" value="NZ_JACBKA010000005.1"/>
</dbReference>
<comment type="similarity">
    <text evidence="1">Belongs to the opacity porin family.</text>
</comment>
<reference evidence="4 5" key="1">
    <citation type="submission" date="2020-07" db="EMBL/GenBank/DDBJ databases">
        <title>Genus Haemophilus, Bergeys manual.</title>
        <authorList>
            <person name="Noerskov-Lauritsen N."/>
        </authorList>
    </citation>
    <scope>NUCLEOTIDE SEQUENCE [LARGE SCALE GENOMIC DNA]</scope>
    <source>
        <strain evidence="4 5">CCUG30047</strain>
    </source>
</reference>
<gene>
    <name evidence="4" type="ORF">HZI69_04185</name>
</gene>
<feature type="signal peptide" evidence="2">
    <location>
        <begin position="1"/>
        <end position="38"/>
    </location>
</feature>
<accession>A0A852PPI0</accession>